<dbReference type="Proteomes" id="UP000286931">
    <property type="component" value="Unassembled WGS sequence"/>
</dbReference>
<feature type="transmembrane region" description="Helical" evidence="2">
    <location>
        <begin position="87"/>
        <end position="105"/>
    </location>
</feature>
<proteinExistence type="predicted"/>
<dbReference type="RefSeq" id="WP_126640796.1">
    <property type="nucleotide sequence ID" value="NZ_BIFH01000030.1"/>
</dbReference>
<keyword evidence="2" id="KW-0472">Membrane</keyword>
<organism evidence="3 4">
    <name type="scientific">Embleya hyalina</name>
    <dbReference type="NCBI Taxonomy" id="516124"/>
    <lineage>
        <taxon>Bacteria</taxon>
        <taxon>Bacillati</taxon>
        <taxon>Actinomycetota</taxon>
        <taxon>Actinomycetes</taxon>
        <taxon>Kitasatosporales</taxon>
        <taxon>Streptomycetaceae</taxon>
        <taxon>Embleya</taxon>
    </lineage>
</organism>
<keyword evidence="4" id="KW-1185">Reference proteome</keyword>
<sequence length="392" mass="42106">MSDQRGNRDAGDGRDRMDGQAGAGSGGADPNDPFAGYVFDEDFVRGATTTEGSARARMLARKWANEPPQHTPWRADGPSRPPRRRRWRTVLVTVAVLALVAFAAAPDRVFGWFGTSNTAASDDPMVQPPVSGVATSVPSAGDRRAIDPDLPTRKNPFAGSPALNYADNEAGLTLPEVKTVPGYSAAEVTEALDLTRRLLIAGNLDRDVLAGGRPAGYLALLDPADGEVARIEEALRTNRWEPDNPVSWVTRFDPKEIEPVGRVVKVNGITSYDVDGEGTLTVHADYSFVYPVAKAGSGADATVTRSVVRRVLETKVYRGPRYQATVRGRIALGSVGFDAANSSCTRLDGFVRPEFPEDSTEPTGAPKTVDPYDRSKPIEDGVPGECQRVSRV</sequence>
<dbReference type="AlphaFoldDB" id="A0A401YWG0"/>
<feature type="region of interest" description="Disordered" evidence="1">
    <location>
        <begin position="1"/>
        <end position="35"/>
    </location>
</feature>
<keyword evidence="2" id="KW-1133">Transmembrane helix</keyword>
<evidence type="ECO:0000313" key="4">
    <source>
        <dbReference type="Proteomes" id="UP000286931"/>
    </source>
</evidence>
<evidence type="ECO:0000256" key="2">
    <source>
        <dbReference type="SAM" id="Phobius"/>
    </source>
</evidence>
<feature type="region of interest" description="Disordered" evidence="1">
    <location>
        <begin position="62"/>
        <end position="83"/>
    </location>
</feature>
<keyword evidence="2" id="KW-0812">Transmembrane</keyword>
<dbReference type="EMBL" id="BIFH01000030">
    <property type="protein sequence ID" value="GCD98934.1"/>
    <property type="molecule type" value="Genomic_DNA"/>
</dbReference>
<name>A0A401YWG0_9ACTN</name>
<feature type="region of interest" description="Disordered" evidence="1">
    <location>
        <begin position="350"/>
        <end position="392"/>
    </location>
</feature>
<gene>
    <name evidence="3" type="ORF">EHYA_06646</name>
</gene>
<evidence type="ECO:0000313" key="3">
    <source>
        <dbReference type="EMBL" id="GCD98934.1"/>
    </source>
</evidence>
<feature type="compositionally biased region" description="Basic and acidic residues" evidence="1">
    <location>
        <begin position="370"/>
        <end position="379"/>
    </location>
</feature>
<reference evidence="3 4" key="1">
    <citation type="submission" date="2018-12" db="EMBL/GenBank/DDBJ databases">
        <title>Draft genome sequence of Embleya hyalina NBRC 13850T.</title>
        <authorList>
            <person name="Komaki H."/>
            <person name="Hosoyama A."/>
            <person name="Kimura A."/>
            <person name="Ichikawa N."/>
            <person name="Tamura T."/>
        </authorList>
    </citation>
    <scope>NUCLEOTIDE SEQUENCE [LARGE SCALE GENOMIC DNA]</scope>
    <source>
        <strain evidence="3 4">NBRC 13850</strain>
    </source>
</reference>
<feature type="compositionally biased region" description="Basic and acidic residues" evidence="1">
    <location>
        <begin position="141"/>
        <end position="152"/>
    </location>
</feature>
<accession>A0A401YWG0</accession>
<dbReference type="OrthoDB" id="3419910at2"/>
<protein>
    <submittedName>
        <fullName evidence="3">Uncharacterized protein</fullName>
    </submittedName>
</protein>
<feature type="region of interest" description="Disordered" evidence="1">
    <location>
        <begin position="132"/>
        <end position="153"/>
    </location>
</feature>
<evidence type="ECO:0000256" key="1">
    <source>
        <dbReference type="SAM" id="MobiDB-lite"/>
    </source>
</evidence>
<feature type="compositionally biased region" description="Basic and acidic residues" evidence="1">
    <location>
        <begin position="1"/>
        <end position="18"/>
    </location>
</feature>
<comment type="caution">
    <text evidence="3">The sequence shown here is derived from an EMBL/GenBank/DDBJ whole genome shotgun (WGS) entry which is preliminary data.</text>
</comment>